<keyword evidence="1" id="KW-1133">Transmembrane helix</keyword>
<dbReference type="Proteomes" id="UP001596031">
    <property type="component" value="Unassembled WGS sequence"/>
</dbReference>
<reference evidence="3" key="1">
    <citation type="journal article" date="2019" name="Int. J. Syst. Evol. Microbiol.">
        <title>The Global Catalogue of Microorganisms (GCM) 10K type strain sequencing project: providing services to taxonomists for standard genome sequencing and annotation.</title>
        <authorList>
            <consortium name="The Broad Institute Genomics Platform"/>
            <consortium name="The Broad Institute Genome Sequencing Center for Infectious Disease"/>
            <person name="Wu L."/>
            <person name="Ma J."/>
        </authorList>
    </citation>
    <scope>NUCLEOTIDE SEQUENCE [LARGE SCALE GENOMIC DNA]</scope>
    <source>
        <strain evidence="3">CCUG 38813</strain>
    </source>
</reference>
<keyword evidence="1" id="KW-0812">Transmembrane</keyword>
<name>A0ABW0PCD1_9BURK</name>
<feature type="transmembrane region" description="Helical" evidence="1">
    <location>
        <begin position="36"/>
        <end position="55"/>
    </location>
</feature>
<dbReference type="EMBL" id="JBHSMS010000003">
    <property type="protein sequence ID" value="MFC5509524.1"/>
    <property type="molecule type" value="Genomic_DNA"/>
</dbReference>
<gene>
    <name evidence="2" type="ORF">ACFPOU_00095</name>
</gene>
<comment type="caution">
    <text evidence="2">The sequence shown here is derived from an EMBL/GenBank/DDBJ whole genome shotgun (WGS) entry which is preliminary data.</text>
</comment>
<organism evidence="2 3">
    <name type="scientific">Massilia jejuensis</name>
    <dbReference type="NCBI Taxonomy" id="648894"/>
    <lineage>
        <taxon>Bacteria</taxon>
        <taxon>Pseudomonadati</taxon>
        <taxon>Pseudomonadota</taxon>
        <taxon>Betaproteobacteria</taxon>
        <taxon>Burkholderiales</taxon>
        <taxon>Oxalobacteraceae</taxon>
        <taxon>Telluria group</taxon>
        <taxon>Massilia</taxon>
    </lineage>
</organism>
<sequence>MKKTLTSLGIALVMAALVWTSIIFFDPGMNFDKAYNIIGLSFIGSAVLAALVLTLRGRRQSG</sequence>
<accession>A0ABW0PCD1</accession>
<evidence type="ECO:0000256" key="1">
    <source>
        <dbReference type="SAM" id="Phobius"/>
    </source>
</evidence>
<protein>
    <submittedName>
        <fullName evidence="2">Uncharacterized protein</fullName>
    </submittedName>
</protein>
<evidence type="ECO:0000313" key="3">
    <source>
        <dbReference type="Proteomes" id="UP001596031"/>
    </source>
</evidence>
<dbReference type="RefSeq" id="WP_379715297.1">
    <property type="nucleotide sequence ID" value="NZ_JBHSMS010000003.1"/>
</dbReference>
<evidence type="ECO:0000313" key="2">
    <source>
        <dbReference type="EMBL" id="MFC5509524.1"/>
    </source>
</evidence>
<keyword evidence="3" id="KW-1185">Reference proteome</keyword>
<keyword evidence="1" id="KW-0472">Membrane</keyword>
<proteinExistence type="predicted"/>